<reference evidence="2" key="1">
    <citation type="journal article" date="2021" name="PeerJ">
        <title>Extensive microbial diversity within the chicken gut microbiome revealed by metagenomics and culture.</title>
        <authorList>
            <person name="Gilroy R."/>
            <person name="Ravi A."/>
            <person name="Getino M."/>
            <person name="Pursley I."/>
            <person name="Horton D.L."/>
            <person name="Alikhan N.F."/>
            <person name="Baker D."/>
            <person name="Gharbi K."/>
            <person name="Hall N."/>
            <person name="Watson M."/>
            <person name="Adriaenssens E.M."/>
            <person name="Foster-Nyarko E."/>
            <person name="Jarju S."/>
            <person name="Secka A."/>
            <person name="Antonio M."/>
            <person name="Oren A."/>
            <person name="Chaudhuri R.R."/>
            <person name="La Ragione R."/>
            <person name="Hildebrand F."/>
            <person name="Pallen M.J."/>
        </authorList>
    </citation>
    <scope>NUCLEOTIDE SEQUENCE</scope>
    <source>
        <strain evidence="2">Gambia16-554</strain>
    </source>
</reference>
<evidence type="ECO:0000313" key="3">
    <source>
        <dbReference type="Proteomes" id="UP000824115"/>
    </source>
</evidence>
<dbReference type="AlphaFoldDB" id="A0A9D2K8Z5"/>
<sequence>MRHAAAYITFLILLLSAALPASAQEEVRMSPLYFGPNALPVPDMLDGRVSKRFYVELDYDWHAGFYGDMTHTLFAKANIPLFSPRVNLSVWMPVVEYFRTTPGWNAHAAPREPVTDGYQAGNVYVSVDFHLFRETRFIPDVSIRAAIITASGDGDEHSRNYDAPGYFFDLSAGKSIGLGGGFFQSFRLAANTGFLCWQTGRHTQNDAYMYGVMARLSTSLMDVSCAWQGYSGWMDNGDRPMVIKAGITFKAKQFRPLIAYEYGIRDYPFHHLRVGLGFEFGKAEALFRIRSGKHK</sequence>
<comment type="caution">
    <text evidence="2">The sequence shown here is derived from an EMBL/GenBank/DDBJ whole genome shotgun (WGS) entry which is preliminary data.</text>
</comment>
<dbReference type="Proteomes" id="UP000824115">
    <property type="component" value="Unassembled WGS sequence"/>
</dbReference>
<organism evidence="2 3">
    <name type="scientific">Candidatus Coprenecus stercoravium</name>
    <dbReference type="NCBI Taxonomy" id="2840735"/>
    <lineage>
        <taxon>Bacteria</taxon>
        <taxon>Pseudomonadati</taxon>
        <taxon>Bacteroidota</taxon>
        <taxon>Bacteroidia</taxon>
        <taxon>Bacteroidales</taxon>
        <taxon>Rikenellaceae</taxon>
        <taxon>Rikenellaceae incertae sedis</taxon>
        <taxon>Candidatus Coprenecus</taxon>
    </lineage>
</organism>
<proteinExistence type="predicted"/>
<name>A0A9D2K8Z5_9BACT</name>
<accession>A0A9D2K8Z5</accession>
<evidence type="ECO:0000313" key="2">
    <source>
        <dbReference type="EMBL" id="HIZ85968.1"/>
    </source>
</evidence>
<protein>
    <submittedName>
        <fullName evidence="2">Uncharacterized protein</fullName>
    </submittedName>
</protein>
<feature type="signal peptide" evidence="1">
    <location>
        <begin position="1"/>
        <end position="23"/>
    </location>
</feature>
<reference evidence="2" key="2">
    <citation type="submission" date="2021-04" db="EMBL/GenBank/DDBJ databases">
        <authorList>
            <person name="Gilroy R."/>
        </authorList>
    </citation>
    <scope>NUCLEOTIDE SEQUENCE</scope>
    <source>
        <strain evidence="2">Gambia16-554</strain>
    </source>
</reference>
<dbReference type="EMBL" id="DXAW01000097">
    <property type="protein sequence ID" value="HIZ85968.1"/>
    <property type="molecule type" value="Genomic_DNA"/>
</dbReference>
<gene>
    <name evidence="2" type="ORF">IAC04_05720</name>
</gene>
<keyword evidence="1" id="KW-0732">Signal</keyword>
<feature type="chain" id="PRO_5039489623" evidence="1">
    <location>
        <begin position="24"/>
        <end position="295"/>
    </location>
</feature>
<evidence type="ECO:0000256" key="1">
    <source>
        <dbReference type="SAM" id="SignalP"/>
    </source>
</evidence>